<name>A0A0A9APD5_ARUDO</name>
<organism evidence="1">
    <name type="scientific">Arundo donax</name>
    <name type="common">Giant reed</name>
    <name type="synonym">Donax arundinaceus</name>
    <dbReference type="NCBI Taxonomy" id="35708"/>
    <lineage>
        <taxon>Eukaryota</taxon>
        <taxon>Viridiplantae</taxon>
        <taxon>Streptophyta</taxon>
        <taxon>Embryophyta</taxon>
        <taxon>Tracheophyta</taxon>
        <taxon>Spermatophyta</taxon>
        <taxon>Magnoliopsida</taxon>
        <taxon>Liliopsida</taxon>
        <taxon>Poales</taxon>
        <taxon>Poaceae</taxon>
        <taxon>PACMAD clade</taxon>
        <taxon>Arundinoideae</taxon>
        <taxon>Arundineae</taxon>
        <taxon>Arundo</taxon>
    </lineage>
</organism>
<proteinExistence type="predicted"/>
<sequence length="45" mass="5022">MNKENPHDVFGPEAVQVAELKEAATTCANICKENAVQGSKYWQRD</sequence>
<reference evidence="1" key="2">
    <citation type="journal article" date="2015" name="Data Brief">
        <title>Shoot transcriptome of the giant reed, Arundo donax.</title>
        <authorList>
            <person name="Barrero R.A."/>
            <person name="Guerrero F.D."/>
            <person name="Moolhuijzen P."/>
            <person name="Goolsby J.A."/>
            <person name="Tidwell J."/>
            <person name="Bellgard S.E."/>
            <person name="Bellgard M.I."/>
        </authorList>
    </citation>
    <scope>NUCLEOTIDE SEQUENCE</scope>
    <source>
        <tissue evidence="1">Shoot tissue taken approximately 20 cm above the soil surface</tissue>
    </source>
</reference>
<dbReference type="EMBL" id="GBRH01244904">
    <property type="protein sequence ID" value="JAD52991.1"/>
    <property type="molecule type" value="Transcribed_RNA"/>
</dbReference>
<evidence type="ECO:0000313" key="1">
    <source>
        <dbReference type="EMBL" id="JAD52991.1"/>
    </source>
</evidence>
<dbReference type="AlphaFoldDB" id="A0A0A9APD5"/>
<protein>
    <submittedName>
        <fullName evidence="1">Uncharacterized protein</fullName>
    </submittedName>
</protein>
<reference evidence="1" key="1">
    <citation type="submission" date="2014-09" db="EMBL/GenBank/DDBJ databases">
        <authorList>
            <person name="Magalhaes I.L.F."/>
            <person name="Oliveira U."/>
            <person name="Santos F.R."/>
            <person name="Vidigal T.H.D.A."/>
            <person name="Brescovit A.D."/>
            <person name="Santos A.J."/>
        </authorList>
    </citation>
    <scope>NUCLEOTIDE SEQUENCE</scope>
    <source>
        <tissue evidence="1">Shoot tissue taken approximately 20 cm above the soil surface</tissue>
    </source>
</reference>
<accession>A0A0A9APD5</accession>